<dbReference type="RefSeq" id="WP_252586524.1">
    <property type="nucleotide sequence ID" value="NZ_JAMWYS010000024.1"/>
</dbReference>
<keyword evidence="1" id="KW-0732">Signal</keyword>
<sequence>MNKTSYLLFICLLVISTACIKQNVQSKANNRYFDLKVYFENEIKRLNAQDQKVNKTVNDNGKVETKSIRDTLWADELSVFENSNINKPAWSKSYNVLKTDSSEVYTAVDTLLKTRKISILRFPNGSIRNISIVNKTENELYDLEEKLEYAPNNFYSIERKQKATLMQERYFKVEGRFIN</sequence>
<dbReference type="EMBL" id="JAMWYS010000024">
    <property type="protein sequence ID" value="MCO4292241.1"/>
    <property type="molecule type" value="Genomic_DNA"/>
</dbReference>
<feature type="signal peptide" evidence="1">
    <location>
        <begin position="1"/>
        <end position="21"/>
    </location>
</feature>
<organism evidence="2 3">
    <name type="scientific">Solitalea agri</name>
    <dbReference type="NCBI Taxonomy" id="2953739"/>
    <lineage>
        <taxon>Bacteria</taxon>
        <taxon>Pseudomonadati</taxon>
        <taxon>Bacteroidota</taxon>
        <taxon>Sphingobacteriia</taxon>
        <taxon>Sphingobacteriales</taxon>
        <taxon>Sphingobacteriaceae</taxon>
        <taxon>Solitalea</taxon>
    </lineage>
</organism>
<dbReference type="Proteomes" id="UP001155182">
    <property type="component" value="Unassembled WGS sequence"/>
</dbReference>
<gene>
    <name evidence="2" type="ORF">NF867_05115</name>
</gene>
<evidence type="ECO:0000313" key="2">
    <source>
        <dbReference type="EMBL" id="MCO4292241.1"/>
    </source>
</evidence>
<evidence type="ECO:0000313" key="3">
    <source>
        <dbReference type="Proteomes" id="UP001155182"/>
    </source>
</evidence>
<feature type="chain" id="PRO_5040805249" description="Lipoprotein" evidence="1">
    <location>
        <begin position="22"/>
        <end position="179"/>
    </location>
</feature>
<keyword evidence="3" id="KW-1185">Reference proteome</keyword>
<accession>A0A9X2JEC6</accession>
<evidence type="ECO:0000256" key="1">
    <source>
        <dbReference type="SAM" id="SignalP"/>
    </source>
</evidence>
<protein>
    <recommendedName>
        <fullName evidence="4">Lipoprotein</fullName>
    </recommendedName>
</protein>
<evidence type="ECO:0008006" key="4">
    <source>
        <dbReference type="Google" id="ProtNLM"/>
    </source>
</evidence>
<comment type="caution">
    <text evidence="2">The sequence shown here is derived from an EMBL/GenBank/DDBJ whole genome shotgun (WGS) entry which is preliminary data.</text>
</comment>
<dbReference type="PROSITE" id="PS51257">
    <property type="entry name" value="PROKAR_LIPOPROTEIN"/>
    <property type="match status" value="1"/>
</dbReference>
<proteinExistence type="predicted"/>
<dbReference type="AlphaFoldDB" id="A0A9X2JEC6"/>
<reference evidence="2" key="1">
    <citation type="submission" date="2022-06" db="EMBL/GenBank/DDBJ databases">
        <title>Solitalea sp. MAHUQ-68 isolated from rhizospheric soil.</title>
        <authorList>
            <person name="Huq M.A."/>
        </authorList>
    </citation>
    <scope>NUCLEOTIDE SEQUENCE</scope>
    <source>
        <strain evidence="2">MAHUQ-68</strain>
    </source>
</reference>
<name>A0A9X2JEC6_9SPHI</name>